<dbReference type="AlphaFoldDB" id="A0A8J4DNV7"/>
<evidence type="ECO:0000313" key="2">
    <source>
        <dbReference type="EMBL" id="GIJ43887.1"/>
    </source>
</evidence>
<organism evidence="2 3">
    <name type="scientific">Virgisporangium aliadipatigenens</name>
    <dbReference type="NCBI Taxonomy" id="741659"/>
    <lineage>
        <taxon>Bacteria</taxon>
        <taxon>Bacillati</taxon>
        <taxon>Actinomycetota</taxon>
        <taxon>Actinomycetes</taxon>
        <taxon>Micromonosporales</taxon>
        <taxon>Micromonosporaceae</taxon>
        <taxon>Virgisporangium</taxon>
    </lineage>
</organism>
<dbReference type="SUPFAM" id="SSF48452">
    <property type="entry name" value="TPR-like"/>
    <property type="match status" value="1"/>
</dbReference>
<dbReference type="InterPro" id="IPR041656">
    <property type="entry name" value="TPR_5"/>
</dbReference>
<reference evidence="2" key="1">
    <citation type="submission" date="2021-01" db="EMBL/GenBank/DDBJ databases">
        <title>Whole genome shotgun sequence of Virgisporangium aliadipatigenens NBRC 105644.</title>
        <authorList>
            <person name="Komaki H."/>
            <person name="Tamura T."/>
        </authorList>
    </citation>
    <scope>NUCLEOTIDE SEQUENCE</scope>
    <source>
        <strain evidence="2">NBRC 105644</strain>
    </source>
</reference>
<feature type="domain" description="Tetratrico peptide repeat group 5" evidence="1">
    <location>
        <begin position="62"/>
        <end position="176"/>
    </location>
</feature>
<dbReference type="InterPro" id="IPR011990">
    <property type="entry name" value="TPR-like_helical_dom_sf"/>
</dbReference>
<dbReference type="Proteomes" id="UP000619260">
    <property type="component" value="Unassembled WGS sequence"/>
</dbReference>
<sequence>MPGARAGSFPARARLICEAGPMSTAEWQARVDEVWANTPEADIVARIRSLVAELDPDDPVGPFELGGAYDGTDRPAEAIPLYERALAAGLAGERRRQAVIQLASSLRNVGRLSESVALLRAETARDEPLADEVRAFLALALLDSGRDREAVATALTALVPHLTMYGRALRDYVAELVAEPTVSPALAPLAPLVGTWRMRAEVDGAPVMVGVTTFGWLPGGTHLVQRAESIPAEDFTPPPAWIENSPMPTSSVIGIDDGTGAFTQLYADARGVHRVYAMGLSAGVWTLSRDQPGFAQRYTGRLSADGNTITGYWEMCRDGQNWHKDFDLVLTRVT</sequence>
<name>A0A8J4DNV7_9ACTN</name>
<comment type="caution">
    <text evidence="2">The sequence shown here is derived from an EMBL/GenBank/DDBJ whole genome shotgun (WGS) entry which is preliminary data.</text>
</comment>
<keyword evidence="3" id="KW-1185">Reference proteome</keyword>
<protein>
    <recommendedName>
        <fullName evidence="1">Tetratrico peptide repeat group 5 domain-containing protein</fullName>
    </recommendedName>
</protein>
<dbReference type="EMBL" id="BOPF01000002">
    <property type="protein sequence ID" value="GIJ43887.1"/>
    <property type="molecule type" value="Genomic_DNA"/>
</dbReference>
<evidence type="ECO:0000259" key="1">
    <source>
        <dbReference type="Pfam" id="PF12688"/>
    </source>
</evidence>
<gene>
    <name evidence="2" type="ORF">Val02_07730</name>
</gene>
<proteinExistence type="predicted"/>
<evidence type="ECO:0000313" key="3">
    <source>
        <dbReference type="Proteomes" id="UP000619260"/>
    </source>
</evidence>
<accession>A0A8J4DNV7</accession>
<dbReference type="Pfam" id="PF12688">
    <property type="entry name" value="TPR_5"/>
    <property type="match status" value="1"/>
</dbReference>
<dbReference type="Gene3D" id="1.25.40.10">
    <property type="entry name" value="Tetratricopeptide repeat domain"/>
    <property type="match status" value="1"/>
</dbReference>